<evidence type="ECO:0000313" key="1">
    <source>
        <dbReference type="EMBL" id="KAL0057577.1"/>
    </source>
</evidence>
<sequence>MQVSTDLPQMWTTTVLSVADITKTARRSNHAFEMLKLILSRTAEKGLHVIIGAAQVPPKRSRISFDLLRSTCHRWTSLELLGRVRKADWMGDKYAGIAMYPEKGHLQGFASLESVTIESMATYEYRRKLLTALERAPKLRSINMRGLADTQKRGDPPPAFNGSLLSHFEIECFPSDWYIRGLSMCSNIQSLYINGFAGRALNFDAVVQLDKLRKLKVSFSSKSRKQWNVSPNICHILRLPGLEDGKVLSNTTQINLNQRGVSEGYHSFEAASPNARGYTPHAEGLSLPSPPGAYHVERASFKAQSFKIGVSVAQAYSLMSATGRVVSKLMKSKEGTGVLKSVDVVDKDITTKIQVELGRTSRIQILYRSKEILSRLQAQEPRNERDSEEAQCTVEIKMFADL</sequence>
<organism evidence="1 2">
    <name type="scientific">Marasmius tenuissimus</name>
    <dbReference type="NCBI Taxonomy" id="585030"/>
    <lineage>
        <taxon>Eukaryota</taxon>
        <taxon>Fungi</taxon>
        <taxon>Dikarya</taxon>
        <taxon>Basidiomycota</taxon>
        <taxon>Agaricomycotina</taxon>
        <taxon>Agaricomycetes</taxon>
        <taxon>Agaricomycetidae</taxon>
        <taxon>Agaricales</taxon>
        <taxon>Marasmiineae</taxon>
        <taxon>Marasmiaceae</taxon>
        <taxon>Marasmius</taxon>
    </lineage>
</organism>
<protein>
    <submittedName>
        <fullName evidence="1">Uncharacterized protein</fullName>
    </submittedName>
</protein>
<dbReference type="Proteomes" id="UP001437256">
    <property type="component" value="Unassembled WGS sequence"/>
</dbReference>
<keyword evidence="2" id="KW-1185">Reference proteome</keyword>
<reference evidence="1 2" key="1">
    <citation type="submission" date="2024-05" db="EMBL/GenBank/DDBJ databases">
        <title>A draft genome resource for the thread blight pathogen Marasmius tenuissimus strain MS-2.</title>
        <authorList>
            <person name="Yulfo-Soto G.E."/>
            <person name="Baruah I.K."/>
            <person name="Amoako-Attah I."/>
            <person name="Bukari Y."/>
            <person name="Meinhardt L.W."/>
            <person name="Bailey B.A."/>
            <person name="Cohen S.P."/>
        </authorList>
    </citation>
    <scope>NUCLEOTIDE SEQUENCE [LARGE SCALE GENOMIC DNA]</scope>
    <source>
        <strain evidence="1 2">MS-2</strain>
    </source>
</reference>
<evidence type="ECO:0000313" key="2">
    <source>
        <dbReference type="Proteomes" id="UP001437256"/>
    </source>
</evidence>
<comment type="caution">
    <text evidence="1">The sequence shown here is derived from an EMBL/GenBank/DDBJ whole genome shotgun (WGS) entry which is preliminary data.</text>
</comment>
<dbReference type="EMBL" id="JBBXMP010000490">
    <property type="protein sequence ID" value="KAL0057577.1"/>
    <property type="molecule type" value="Genomic_DNA"/>
</dbReference>
<accession>A0ABR2Z8K9</accession>
<proteinExistence type="predicted"/>
<gene>
    <name evidence="1" type="ORF">AAF712_015775</name>
</gene>
<name>A0ABR2Z8K9_9AGAR</name>